<evidence type="ECO:0000313" key="6">
    <source>
        <dbReference type="Proteomes" id="UP000005039"/>
    </source>
</evidence>
<dbReference type="AlphaFoldDB" id="I0R5A3"/>
<accession>I0R5A3</accession>
<dbReference type="Gene3D" id="3.40.50.300">
    <property type="entry name" value="P-loop containing nucleotide triphosphate hydrolases"/>
    <property type="match status" value="1"/>
</dbReference>
<proteinExistence type="predicted"/>
<feature type="domain" description="ABC transporter" evidence="4">
    <location>
        <begin position="2"/>
        <end position="182"/>
    </location>
</feature>
<dbReference type="SUPFAM" id="SSF52540">
    <property type="entry name" value="P-loop containing nucleoside triphosphate hydrolases"/>
    <property type="match status" value="1"/>
</dbReference>
<dbReference type="GO" id="GO:0005524">
    <property type="term" value="F:ATP binding"/>
    <property type="evidence" value="ECO:0007669"/>
    <property type="project" value="UniProtKB-KW"/>
</dbReference>
<evidence type="ECO:0000256" key="2">
    <source>
        <dbReference type="ARBA" id="ARBA00022741"/>
    </source>
</evidence>
<keyword evidence="2" id="KW-0547">Nucleotide-binding</keyword>
<gene>
    <name evidence="5" type="ORF">HMPREF9970_0497</name>
</gene>
<comment type="caution">
    <text evidence="5">The sequence shown here is derived from an EMBL/GenBank/DDBJ whole genome shotgun (WGS) entry which is preliminary data.</text>
</comment>
<evidence type="ECO:0000259" key="4">
    <source>
        <dbReference type="PROSITE" id="PS50893"/>
    </source>
</evidence>
<dbReference type="SMART" id="SM00382">
    <property type="entry name" value="AAA"/>
    <property type="match status" value="1"/>
</dbReference>
<dbReference type="PATRIC" id="fig|1095750.3.peg.2328"/>
<evidence type="ECO:0000256" key="1">
    <source>
        <dbReference type="ARBA" id="ARBA00022448"/>
    </source>
</evidence>
<dbReference type="InterPro" id="IPR017871">
    <property type="entry name" value="ABC_transporter-like_CS"/>
</dbReference>
<evidence type="ECO:0000256" key="3">
    <source>
        <dbReference type="ARBA" id="ARBA00022840"/>
    </source>
</evidence>
<reference evidence="5 6" key="1">
    <citation type="submission" date="2012-03" db="EMBL/GenBank/DDBJ databases">
        <authorList>
            <person name="Durkin A.S."/>
            <person name="McCorrison J."/>
            <person name="Torralba M."/>
            <person name="Gillis M."/>
            <person name="Methe B."/>
            <person name="Sutton G."/>
            <person name="Nelson K.E."/>
        </authorList>
    </citation>
    <scope>NUCLEOTIDE SEQUENCE [LARGE SCALE GENOMIC DNA]</scope>
    <source>
        <strain evidence="5 6">F0468</strain>
    </source>
</reference>
<sequence length="182" mass="20269">MMRLKSICKSFGDIEVLKDFNLNIAEGEHIAIMGKSGKGKTTVLNIIMGFEVPDSGFVEVTKDISTVFQENRLCEDFFAISNVCLLKKNKSIAKKILDRLGIDSTQKVKTMSGGQKRRVALARCLARNAGLYIFDEALKGLDDKTKAVAMDVIKEYTKGRSAIFITHDINEAKEFADRIVEI</sequence>
<dbReference type="InterPro" id="IPR027417">
    <property type="entry name" value="P-loop_NTPase"/>
</dbReference>
<dbReference type="Proteomes" id="UP000005039">
    <property type="component" value="Unassembled WGS sequence"/>
</dbReference>
<name>I0R5A3_9FIRM</name>
<dbReference type="GO" id="GO:0016887">
    <property type="term" value="F:ATP hydrolysis activity"/>
    <property type="evidence" value="ECO:0007669"/>
    <property type="project" value="InterPro"/>
</dbReference>
<dbReference type="eggNOG" id="COG1116">
    <property type="taxonomic scope" value="Bacteria"/>
</dbReference>
<organism evidence="5 6">
    <name type="scientific">Lachnoanaerobaculum saburreum F0468</name>
    <dbReference type="NCBI Taxonomy" id="1095750"/>
    <lineage>
        <taxon>Bacteria</taxon>
        <taxon>Bacillati</taxon>
        <taxon>Bacillota</taxon>
        <taxon>Clostridia</taxon>
        <taxon>Lachnospirales</taxon>
        <taxon>Lachnospiraceae</taxon>
        <taxon>Lachnoanaerobaculum</taxon>
    </lineage>
</organism>
<dbReference type="PANTHER" id="PTHR42781:SF4">
    <property type="entry name" value="SPERMIDINE_PUTRESCINE IMPORT ATP-BINDING PROTEIN POTA"/>
    <property type="match status" value="1"/>
</dbReference>
<dbReference type="InterPro" id="IPR050093">
    <property type="entry name" value="ABC_SmlMolc_Importer"/>
</dbReference>
<dbReference type="InterPro" id="IPR003439">
    <property type="entry name" value="ABC_transporter-like_ATP-bd"/>
</dbReference>
<evidence type="ECO:0000313" key="5">
    <source>
        <dbReference type="EMBL" id="EIC94861.1"/>
    </source>
</evidence>
<keyword evidence="3" id="KW-0067">ATP-binding</keyword>
<dbReference type="PANTHER" id="PTHR42781">
    <property type="entry name" value="SPERMIDINE/PUTRESCINE IMPORT ATP-BINDING PROTEIN POTA"/>
    <property type="match status" value="1"/>
</dbReference>
<dbReference type="Pfam" id="PF00005">
    <property type="entry name" value="ABC_tran"/>
    <property type="match status" value="1"/>
</dbReference>
<keyword evidence="6" id="KW-1185">Reference proteome</keyword>
<protein>
    <submittedName>
        <fullName evidence="5">Dynamin family protein</fullName>
    </submittedName>
</protein>
<dbReference type="PROSITE" id="PS50893">
    <property type="entry name" value="ABC_TRANSPORTER_2"/>
    <property type="match status" value="1"/>
</dbReference>
<dbReference type="PROSITE" id="PS00211">
    <property type="entry name" value="ABC_TRANSPORTER_1"/>
    <property type="match status" value="1"/>
</dbReference>
<dbReference type="EMBL" id="AJGH01000112">
    <property type="protein sequence ID" value="EIC94861.1"/>
    <property type="molecule type" value="Genomic_DNA"/>
</dbReference>
<dbReference type="InterPro" id="IPR003593">
    <property type="entry name" value="AAA+_ATPase"/>
</dbReference>
<keyword evidence="1" id="KW-0813">Transport</keyword>